<gene>
    <name evidence="1" type="ORF">QSP1433_LOCUS7647</name>
</gene>
<dbReference type="AlphaFoldDB" id="A0A7S2RVW8"/>
<sequence>MFLQWRIPADTPFRWHKQPAAAKEVFHPHLMGPWSNTTQKKAVLVARRNKCSLAELNICSLEKLSDECGYIKGIKFTHNFLPGLYKHVPAEQVLFAIRFEKEQPMPTAMALEQFEQYQSSQIDVSTLVYSTRGKSCFQVGQHPKSYVFLLLTDPKNQLTTDKHIVFGD</sequence>
<dbReference type="EMBL" id="HBHK01012121">
    <property type="protein sequence ID" value="CAD9682309.1"/>
    <property type="molecule type" value="Transcribed_RNA"/>
</dbReference>
<accession>A0A7S2RVW8</accession>
<reference evidence="1" key="1">
    <citation type="submission" date="2021-01" db="EMBL/GenBank/DDBJ databases">
        <authorList>
            <person name="Corre E."/>
            <person name="Pelletier E."/>
            <person name="Niang G."/>
            <person name="Scheremetjew M."/>
            <person name="Finn R."/>
            <person name="Kale V."/>
            <person name="Holt S."/>
            <person name="Cochrane G."/>
            <person name="Meng A."/>
            <person name="Brown T."/>
            <person name="Cohen L."/>
        </authorList>
    </citation>
    <scope>NUCLEOTIDE SEQUENCE</scope>
    <source>
        <strain evidence="1">NY070348D</strain>
    </source>
</reference>
<proteinExistence type="predicted"/>
<organism evidence="1">
    <name type="scientific">Mucochytrium quahogii</name>
    <dbReference type="NCBI Taxonomy" id="96639"/>
    <lineage>
        <taxon>Eukaryota</taxon>
        <taxon>Sar</taxon>
        <taxon>Stramenopiles</taxon>
        <taxon>Bigyra</taxon>
        <taxon>Labyrinthulomycetes</taxon>
        <taxon>Thraustochytrida</taxon>
        <taxon>Thraustochytriidae</taxon>
        <taxon>Mucochytrium</taxon>
    </lineage>
</organism>
<evidence type="ECO:0000313" key="1">
    <source>
        <dbReference type="EMBL" id="CAD9682309.1"/>
    </source>
</evidence>
<protein>
    <submittedName>
        <fullName evidence="1">Uncharacterized protein</fullName>
    </submittedName>
</protein>
<name>A0A7S2RVW8_9STRA</name>